<evidence type="ECO:0000313" key="2">
    <source>
        <dbReference type="Proteomes" id="UP001465153"/>
    </source>
</evidence>
<evidence type="ECO:0000313" key="1">
    <source>
        <dbReference type="EMBL" id="GAA6167229.1"/>
    </source>
</evidence>
<keyword evidence="2" id="KW-1185">Reference proteome</keyword>
<protein>
    <submittedName>
        <fullName evidence="1">Uncharacterized protein</fullName>
    </submittedName>
</protein>
<comment type="caution">
    <text evidence="1">The sequence shown here is derived from an EMBL/GenBank/DDBJ whole genome shotgun (WGS) entry which is preliminary data.</text>
</comment>
<dbReference type="Proteomes" id="UP001465153">
    <property type="component" value="Unassembled WGS sequence"/>
</dbReference>
<reference evidence="1 2" key="1">
    <citation type="submission" date="2024-04" db="EMBL/GenBank/DDBJ databases">
        <title>Draft genome sequence of Sessilibacter corallicola NBRC 116591.</title>
        <authorList>
            <person name="Miyakawa T."/>
            <person name="Kusuya Y."/>
            <person name="Miura T."/>
        </authorList>
    </citation>
    <scope>NUCLEOTIDE SEQUENCE [LARGE SCALE GENOMIC DNA]</scope>
    <source>
        <strain evidence="1 2">KU-00831-HH</strain>
    </source>
</reference>
<accession>A0ABQ0A6F8</accession>
<gene>
    <name evidence="1" type="ORF">NBRC116591_10390</name>
</gene>
<name>A0ABQ0A6F8_9GAMM</name>
<dbReference type="EMBL" id="BAABWN010000003">
    <property type="protein sequence ID" value="GAA6167229.1"/>
    <property type="molecule type" value="Genomic_DNA"/>
</dbReference>
<sequence>MYAISPNEPVEERNVVPDVIVHHRMTEDNLLVIEEKITNQESDERDLATHQLKRNE</sequence>
<proteinExistence type="predicted"/>
<organism evidence="1 2">
    <name type="scientific">Sessilibacter corallicola</name>
    <dbReference type="NCBI Taxonomy" id="2904075"/>
    <lineage>
        <taxon>Bacteria</taxon>
        <taxon>Pseudomonadati</taxon>
        <taxon>Pseudomonadota</taxon>
        <taxon>Gammaproteobacteria</taxon>
        <taxon>Cellvibrionales</taxon>
        <taxon>Cellvibrionaceae</taxon>
        <taxon>Sessilibacter</taxon>
    </lineage>
</organism>